<organism evidence="6 7">
    <name type="scientific">Aphanomyces astaci</name>
    <name type="common">Crayfish plague agent</name>
    <dbReference type="NCBI Taxonomy" id="112090"/>
    <lineage>
        <taxon>Eukaryota</taxon>
        <taxon>Sar</taxon>
        <taxon>Stramenopiles</taxon>
        <taxon>Oomycota</taxon>
        <taxon>Saprolegniomycetes</taxon>
        <taxon>Saprolegniales</taxon>
        <taxon>Verrucalvaceae</taxon>
        <taxon>Aphanomyces</taxon>
    </lineage>
</organism>
<evidence type="ECO:0000313" key="7">
    <source>
        <dbReference type="Proteomes" id="UP000266196"/>
    </source>
</evidence>
<evidence type="ECO:0000256" key="1">
    <source>
        <dbReference type="ARBA" id="ARBA00022737"/>
    </source>
</evidence>
<dbReference type="PROSITE" id="PS50297">
    <property type="entry name" value="ANK_REP_REGION"/>
    <property type="match status" value="3"/>
</dbReference>
<accession>A0A397EGS4</accession>
<comment type="caution">
    <text evidence="6">The sequence shown here is derived from an EMBL/GenBank/DDBJ whole genome shotgun (WGS) entry which is preliminary data.</text>
</comment>
<keyword evidence="2 3" id="KW-0040">ANK repeat</keyword>
<feature type="transmembrane region" description="Helical" evidence="4">
    <location>
        <begin position="2398"/>
        <end position="2418"/>
    </location>
</feature>
<feature type="repeat" description="ANK" evidence="3">
    <location>
        <begin position="61"/>
        <end position="93"/>
    </location>
</feature>
<evidence type="ECO:0000259" key="5">
    <source>
        <dbReference type="Pfam" id="PF08454"/>
    </source>
</evidence>
<dbReference type="PANTHER" id="PTHR24171:SF8">
    <property type="entry name" value="BRCA1-ASSOCIATED RING DOMAIN PROTEIN 1"/>
    <property type="match status" value="1"/>
</dbReference>
<gene>
    <name evidence="6" type="ORF">DYB31_001782</name>
</gene>
<dbReference type="InterPro" id="IPR002110">
    <property type="entry name" value="Ankyrin_rpt"/>
</dbReference>
<feature type="domain" description="RyR/IP3R Homology associated" evidence="5">
    <location>
        <begin position="1983"/>
        <end position="2072"/>
    </location>
</feature>
<evidence type="ECO:0000256" key="2">
    <source>
        <dbReference type="ARBA" id="ARBA00023043"/>
    </source>
</evidence>
<name>A0A397EGS4_APHAT</name>
<dbReference type="Pfam" id="PF12796">
    <property type="entry name" value="Ank_2"/>
    <property type="match status" value="2"/>
</dbReference>
<dbReference type="Pfam" id="PF08454">
    <property type="entry name" value="RIH_assoc"/>
    <property type="match status" value="1"/>
</dbReference>
<keyword evidence="4" id="KW-0812">Transmembrane</keyword>
<feature type="transmembrane region" description="Helical" evidence="4">
    <location>
        <begin position="2367"/>
        <end position="2392"/>
    </location>
</feature>
<dbReference type="SMART" id="SM00248">
    <property type="entry name" value="ANK"/>
    <property type="match status" value="6"/>
</dbReference>
<dbReference type="VEuPathDB" id="FungiDB:H257_12507"/>
<dbReference type="GO" id="GO:0085020">
    <property type="term" value="P:protein K6-linked ubiquitination"/>
    <property type="evidence" value="ECO:0007669"/>
    <property type="project" value="TreeGrafter"/>
</dbReference>
<dbReference type="GO" id="GO:0004842">
    <property type="term" value="F:ubiquitin-protein transferase activity"/>
    <property type="evidence" value="ECO:0007669"/>
    <property type="project" value="TreeGrafter"/>
</dbReference>
<sequence length="2517" mass="283072">MDIAPDRRLTVHMSAMDADDFEKVFHGPVLVRSFVAAACSDTSIFHLLVQANFNVNAVDDEGKSPLHLACQYGHFAVVEILVKYQPVLNELTESGMTALHQAVYNGVELAVVEALVEAKSDIENICSDVYSADPIINDAVAQSDLNVVEYLLEQGVNIEVTNNEGYTPLIVATQFKRHDVMALLLEKNAKLEAADKNGCTALMESILKRDHIGTDLLVLHGASLHSRNKNGFSAISLAMYHDIELGKRLYSMHQKKLQSPAKTPSTTTTVMAMQKQLSSDVGRSLRVGDLIYLHVENGMVLGCDGFLHTDLHLTFPTHEWEDYIFCIHPKMSYDYVDLSLGVHPYFETTDAFSEEERYDDMPMRRNDEKLTLALQTKDLVREYSTIQLFHVKSQQYLRVNPMASTTHANVELDHLPSCYSWFQFHADKPSSDLGIMTNSPVTLASASVSSAAQAVRKSKPVTLLANHSSTTKVLLGLYTSHDPLVLRPFVWKNGEYAISGTGTRQLPLPRSYSLNFKPQVSKVNSVFHLEMSSKSSAGGVLYQLRHVSSRFLLAMQCPCAKRDHVTASLVNPESLDTWIAHLKVAYHNNAVRSDLAHHDDDHREYAFHFSHTCPKCSRVWCLGTTQNKVHTGTGGSSLMYCTLSQMVWNQSGEWLVGVPISTDFTKKVHHVCAWREAFLTFSHTALCFLDDTTTTENIIPQSIHAVLVASQQIHSLMETPEVDEVVSFLQQICADVEILEAMFLATSIFRSMASIEGVDELMVTFFRAMRVLVVGNDSSEIYLQEQFGDRLGQIKILTGLDMEFATKYVDARIIMTNMIAKNSGAVSHLLENINASHIVPGNWTITAQFFIALSLSERPDSLIAKKLYDHEMNVSETWVSKWETCAIHTRLDGDSICVRWCDSHEDGRAIPGMLHRSATIAAFKSQVKIEPTHVTVPLELLVDESSKPTLPPLVDKWIALYMHQLKLVSALCEKNVNVRRFFQPKFPKHVLVAGIRRESLPFAIRTLYVELLHYLYVPPTGMLDNIQLSNLFLDLNIHGANPLSSHMPALYILIDATIHAVVVNNVSYFVFLRKLLSFVDSLLSVGYCGTNPAYYKQLFEALYVTGMKCDAVVKFDSNGDRSTLDPLNLSCNTTYGVANVRSTTAPGDPPVEFSHGLVQYLSNLLGHNDTLVAQEAFVTLSEILPRASFAWLRAVKPMCELVKPDDHNDSLRQIIHEAQAVFDLDAHTFHSHVQRLHTKILDEGRKKKSKASTDPLQVSIHRVKKWKRNVASNNPTLLRMLRIAQIPERTIAYLEAALARGVFVVPSNDDLALELEYYKTVVFKSTAIDNNATKGNSHFRMAKEEAVKDRATLAHHLLSLLHQFTPHLSEEFSLRLLVLVVPLVNDNFALVKDVSSLVYSMLCQPNAVVDSRYADVFKALLKHVHYNESAGQCVLHMLRESQSDEWKNQASYQLFYSEFDLKTLLVAYPKQVFVLDILCLVADGSTNERIYGHLECKSLLSVEWIVQLITHAQATPSHKRVGLALIKTLYLDSDLETGWVSTHLDTLRPAFAFCRQALSMVGSHMDVVVDGVVPFLKAWVAMVTVQSKNPVVVEFHHQLEGDMKAMISHLDQLTSQHPFMCAHAKYPLSHVVETLSQLTMCTTMALIGNTRNDMAMAYAVELKKAPPQRICYHPFVRGARALLVNHAAKLMVQDPNQLSSALVIGAFQRLQATSIPDATLLDLAIVGKHLIQVDLQASQWDQDLISLILAEQDGLSSSGNKKPNHFNKWAKVTPQLHRLKAALAFRPAKAARDKTFRGKSYQSLDVQSFVDPVFVADHVNKDSSVDTFAHWKKSFEPLDLQTLMQCLVRLITRSSSSSLLGLRVFVQALTSKREAAEDRTEYDEKALLQARVEWKALLSTAVKSDVTSLVFWCIKESMEEVSNPVKSRLALNLISELLVDGFKEAQDALYAGYVGLDDHFRSYLFGFLMSHITGQSHDASIVSLTLFQLLCEGHHTNWQNIMRSGKFNRSVLDTVINLMARICKQSDNVFALKDVQVMSKVLAFLSEACQGPCLENQQFIAESVVPRLCTDISLGKPQCENGQYPLHLAKLKHNVNVLLLSMVEGRDDTLVHLHYVELIRPQDMCRVLTVNRKKIKDYRAEYKYELADIVFAESIELLRLAYSLLSKATSHTVDNLFYFSKGWHDAQNEHVAFFAKQTINVEVVRGDTEIQVYFPRPRESRFLSPREQKRLMDIMEFGEDNALAAFTSPESRNIAEELRTRHILAQNATYEWMTENQTFIRQAMFVVCFYINFVMVLGLAIDPDDSEPVVHIYSYWTLSGLGGVFCILCSSLWLYNIATEMSFSYARQKLKPVKLRRMTLQDMTSEVWSAIAESCYAIGGWVAVYAAITMVYGMDDSLTYITAGVSLAYVLYIVLLAIRKVSGIFHFAYITDDKVRNRQVAISNVLFWFNAVVDTLIKDNVVVFTLYTLCAFMGLSSDVSKRAYVYYGFPLLDILAINGRLSNIVHFQTPSNRITNH</sequence>
<dbReference type="InterPro" id="IPR013662">
    <property type="entry name" value="RIH_assoc-dom"/>
</dbReference>
<dbReference type="SUPFAM" id="SSF48403">
    <property type="entry name" value="Ankyrin repeat"/>
    <property type="match status" value="1"/>
</dbReference>
<feature type="transmembrane region" description="Helical" evidence="4">
    <location>
        <begin position="2321"/>
        <end position="2346"/>
    </location>
</feature>
<dbReference type="InterPro" id="IPR036770">
    <property type="entry name" value="Ankyrin_rpt-contain_sf"/>
</dbReference>
<feature type="repeat" description="ANK" evidence="3">
    <location>
        <begin position="94"/>
        <end position="127"/>
    </location>
</feature>
<dbReference type="PROSITE" id="PS50088">
    <property type="entry name" value="ANK_REPEAT"/>
    <property type="match status" value="4"/>
</dbReference>
<dbReference type="Gene3D" id="1.25.40.20">
    <property type="entry name" value="Ankyrin repeat-containing domain"/>
    <property type="match status" value="2"/>
</dbReference>
<feature type="repeat" description="ANK" evidence="3">
    <location>
        <begin position="131"/>
        <end position="163"/>
    </location>
</feature>
<keyword evidence="4" id="KW-0472">Membrane</keyword>
<protein>
    <recommendedName>
        <fullName evidence="5">RyR/IP3R Homology associated domain-containing protein</fullName>
    </recommendedName>
</protein>
<reference evidence="6 7" key="1">
    <citation type="submission" date="2018-08" db="EMBL/GenBank/DDBJ databases">
        <title>Aphanomyces genome sequencing and annotation.</title>
        <authorList>
            <person name="Minardi D."/>
            <person name="Oidtmann B."/>
            <person name="Van Der Giezen M."/>
            <person name="Studholme D.J."/>
        </authorList>
    </citation>
    <scope>NUCLEOTIDE SEQUENCE [LARGE SCALE GENOMIC DNA]</scope>
    <source>
        <strain evidence="6 7">197901</strain>
    </source>
</reference>
<keyword evidence="4" id="KW-1133">Transmembrane helix</keyword>
<dbReference type="Proteomes" id="UP000266196">
    <property type="component" value="Unassembled WGS sequence"/>
</dbReference>
<keyword evidence="1" id="KW-0677">Repeat</keyword>
<evidence type="ECO:0000313" key="6">
    <source>
        <dbReference type="EMBL" id="RHY79894.1"/>
    </source>
</evidence>
<evidence type="ECO:0000256" key="4">
    <source>
        <dbReference type="SAM" id="Phobius"/>
    </source>
</evidence>
<dbReference type="Gene3D" id="2.80.10.50">
    <property type="match status" value="1"/>
</dbReference>
<feature type="repeat" description="ANK" evidence="3">
    <location>
        <begin position="164"/>
        <end position="196"/>
    </location>
</feature>
<dbReference type="PANTHER" id="PTHR24171">
    <property type="entry name" value="ANKYRIN REPEAT DOMAIN-CONTAINING PROTEIN 39-RELATED"/>
    <property type="match status" value="1"/>
</dbReference>
<proteinExistence type="predicted"/>
<dbReference type="EMBL" id="QUTE01023686">
    <property type="protein sequence ID" value="RHY79894.1"/>
    <property type="molecule type" value="Genomic_DNA"/>
</dbReference>
<evidence type="ECO:0000256" key="3">
    <source>
        <dbReference type="PROSITE-ProRule" id="PRU00023"/>
    </source>
</evidence>